<dbReference type="OrthoDB" id="4330022at2"/>
<dbReference type="STRING" id="1912961.BU204_11590"/>
<dbReference type="EMBL" id="MSIE01000017">
    <property type="protein sequence ID" value="OLF17411.1"/>
    <property type="molecule type" value="Genomic_DNA"/>
</dbReference>
<sequence>MTGVASGDGRWRKSSRSSGQDTCVELASFGAVRDSKNAAGPRLAADVRALVEAVKADRLRGVDS</sequence>
<proteinExistence type="predicted"/>
<dbReference type="Pfam" id="PF04149">
    <property type="entry name" value="DUF397"/>
    <property type="match status" value="1"/>
</dbReference>
<evidence type="ECO:0000313" key="4">
    <source>
        <dbReference type="Proteomes" id="UP000185596"/>
    </source>
</evidence>
<evidence type="ECO:0000259" key="2">
    <source>
        <dbReference type="Pfam" id="PF04149"/>
    </source>
</evidence>
<comment type="caution">
    <text evidence="3">The sequence shown here is derived from an EMBL/GenBank/DDBJ whole genome shotgun (WGS) entry which is preliminary data.</text>
</comment>
<reference evidence="3 4" key="1">
    <citation type="submission" date="2016-12" db="EMBL/GenBank/DDBJ databases">
        <title>The draft genome sequence of Actinophytocola sp. 11-183.</title>
        <authorList>
            <person name="Wang W."/>
            <person name="Yuan L."/>
        </authorList>
    </citation>
    <scope>NUCLEOTIDE SEQUENCE [LARGE SCALE GENOMIC DNA]</scope>
    <source>
        <strain evidence="3 4">11-183</strain>
    </source>
</reference>
<feature type="domain" description="DUF397" evidence="2">
    <location>
        <begin position="10"/>
        <end position="55"/>
    </location>
</feature>
<dbReference type="AlphaFoldDB" id="A0A1Q8CSR8"/>
<gene>
    <name evidence="3" type="ORF">BU204_11590</name>
</gene>
<organism evidence="3 4">
    <name type="scientific">Actinophytocola xanthii</name>
    <dbReference type="NCBI Taxonomy" id="1912961"/>
    <lineage>
        <taxon>Bacteria</taxon>
        <taxon>Bacillati</taxon>
        <taxon>Actinomycetota</taxon>
        <taxon>Actinomycetes</taxon>
        <taxon>Pseudonocardiales</taxon>
        <taxon>Pseudonocardiaceae</taxon>
    </lineage>
</organism>
<keyword evidence="4" id="KW-1185">Reference proteome</keyword>
<accession>A0A1Q8CSR8</accession>
<dbReference type="Proteomes" id="UP000185596">
    <property type="component" value="Unassembled WGS sequence"/>
</dbReference>
<evidence type="ECO:0000313" key="3">
    <source>
        <dbReference type="EMBL" id="OLF17411.1"/>
    </source>
</evidence>
<protein>
    <recommendedName>
        <fullName evidence="2">DUF397 domain-containing protein</fullName>
    </recommendedName>
</protein>
<name>A0A1Q8CSR8_9PSEU</name>
<dbReference type="InterPro" id="IPR007278">
    <property type="entry name" value="DUF397"/>
</dbReference>
<feature type="region of interest" description="Disordered" evidence="1">
    <location>
        <begin position="1"/>
        <end position="20"/>
    </location>
</feature>
<dbReference type="RefSeq" id="WP_075125636.1">
    <property type="nucleotide sequence ID" value="NZ_MSIE01000017.1"/>
</dbReference>
<evidence type="ECO:0000256" key="1">
    <source>
        <dbReference type="SAM" id="MobiDB-lite"/>
    </source>
</evidence>